<dbReference type="InterPro" id="IPR000914">
    <property type="entry name" value="SBP_5_dom"/>
</dbReference>
<organism evidence="3 4">
    <name type="scientific">Salinivibrio kushneri</name>
    <dbReference type="NCBI Taxonomy" id="1908198"/>
    <lineage>
        <taxon>Bacteria</taxon>
        <taxon>Pseudomonadati</taxon>
        <taxon>Pseudomonadota</taxon>
        <taxon>Gammaproteobacteria</taxon>
        <taxon>Vibrionales</taxon>
        <taxon>Vibrionaceae</taxon>
        <taxon>Salinivibrio</taxon>
    </lineage>
</organism>
<evidence type="ECO:0000313" key="3">
    <source>
        <dbReference type="EMBL" id="WBA09910.1"/>
    </source>
</evidence>
<proteinExistence type="predicted"/>
<dbReference type="GO" id="GO:0015833">
    <property type="term" value="P:peptide transport"/>
    <property type="evidence" value="ECO:0007669"/>
    <property type="project" value="TreeGrafter"/>
</dbReference>
<dbReference type="PIRSF" id="PIRSF002741">
    <property type="entry name" value="MppA"/>
    <property type="match status" value="1"/>
</dbReference>
<dbReference type="SUPFAM" id="SSF53850">
    <property type="entry name" value="Periplasmic binding protein-like II"/>
    <property type="match status" value="1"/>
</dbReference>
<feature type="signal peptide" evidence="1">
    <location>
        <begin position="1"/>
        <end position="18"/>
    </location>
</feature>
<dbReference type="PANTHER" id="PTHR30290:SF28">
    <property type="entry name" value="ABC TRANSPORTER PERIPLASMIC-BINDING PROTEIN SAPA-RELATED"/>
    <property type="match status" value="1"/>
</dbReference>
<gene>
    <name evidence="3" type="primary">sapA</name>
    <name evidence="3" type="ORF">N8M53_05000</name>
</gene>
<dbReference type="Proteomes" id="UP001164748">
    <property type="component" value="Chromosome"/>
</dbReference>
<dbReference type="InterPro" id="IPR030678">
    <property type="entry name" value="Peptide/Ni-bd"/>
</dbReference>
<dbReference type="EMBL" id="CP114588">
    <property type="protein sequence ID" value="WBA09910.1"/>
    <property type="molecule type" value="Genomic_DNA"/>
</dbReference>
<dbReference type="Pfam" id="PF00496">
    <property type="entry name" value="SBP_bac_5"/>
    <property type="match status" value="1"/>
</dbReference>
<evidence type="ECO:0000313" key="4">
    <source>
        <dbReference type="Proteomes" id="UP001164748"/>
    </source>
</evidence>
<dbReference type="InterPro" id="IPR039424">
    <property type="entry name" value="SBP_5"/>
</dbReference>
<dbReference type="NCBIfam" id="NF011689">
    <property type="entry name" value="PRK15109.1"/>
    <property type="match status" value="1"/>
</dbReference>
<dbReference type="GO" id="GO:0043190">
    <property type="term" value="C:ATP-binding cassette (ABC) transporter complex"/>
    <property type="evidence" value="ECO:0007669"/>
    <property type="project" value="InterPro"/>
</dbReference>
<keyword evidence="1" id="KW-0732">Signal</keyword>
<evidence type="ECO:0000256" key="1">
    <source>
        <dbReference type="SAM" id="SignalP"/>
    </source>
</evidence>
<dbReference type="GO" id="GO:1904680">
    <property type="term" value="F:peptide transmembrane transporter activity"/>
    <property type="evidence" value="ECO:0007669"/>
    <property type="project" value="TreeGrafter"/>
</dbReference>
<sequence length="539" mass="59837">MRVFFQFLILGVSGLLLAGCDAASDQRAADNRGFVFCGPGQPNTFNPQLTDGGLTADTLSSQLYDRLLRLNPKTYQPEAMLAKSWKVSDDGKTYTFSLRRGVAFHRSTKFTPSRYLNADDVVFSFRRLIDPRHPFHHLSGGQYPWFDSMDFDGLVTEVKALDTYRVQFTLSRPDVSFLSTLATNFSVILSKEYGNQLLDEGKPEQLDTYPVGTGPFALAEYQPREFIRLRRHWQYWQGPAPMEQVVFDVSTRGTGTLAKMLTGECDVLASPVASQLPVVVGDERFSLSSQTGMNVAFIALNTRHPALSEVEVRQAINLAIDRGALLSSVYYGTGAPATSLLPPMSWAYDPNRKTQHDPKLAAALLAKAGYRHGFSVDLTVPLKPTAFNPSPRKTAELIQADLGEIGIDVNIIPEKTVNRTSIRQGGDSHDMVLTGWVADNGDPDTFLRPLLTCNAKFTGWNISNWCNRFFDQTLNQAIATDKIAERKALYQEAQTILDRRMPVIPLAHGIQHQVRDASLTGLTMTPFGADSFADVSRER</sequence>
<dbReference type="CDD" id="cd08493">
    <property type="entry name" value="PBP2_DppA_like"/>
    <property type="match status" value="1"/>
</dbReference>
<feature type="chain" id="PRO_5041267521" evidence="1">
    <location>
        <begin position="19"/>
        <end position="539"/>
    </location>
</feature>
<reference evidence="3" key="1">
    <citation type="submission" date="2022-09" db="EMBL/GenBank/DDBJ databases">
        <authorList>
            <person name="Li Z.-J."/>
        </authorList>
    </citation>
    <scope>NUCLEOTIDE SEQUENCE</scope>
    <source>
        <strain evidence="3">TGB11</strain>
    </source>
</reference>
<dbReference type="Gene3D" id="3.10.105.10">
    <property type="entry name" value="Dipeptide-binding Protein, Domain 3"/>
    <property type="match status" value="1"/>
</dbReference>
<protein>
    <submittedName>
        <fullName evidence="3">Peptide ABC transporter substrate-binding protein SapA</fullName>
    </submittedName>
</protein>
<evidence type="ECO:0000259" key="2">
    <source>
        <dbReference type="Pfam" id="PF00496"/>
    </source>
</evidence>
<dbReference type="Gene3D" id="3.90.76.10">
    <property type="entry name" value="Dipeptide-binding Protein, Domain 1"/>
    <property type="match status" value="1"/>
</dbReference>
<dbReference type="Gene3D" id="3.40.190.10">
    <property type="entry name" value="Periplasmic binding protein-like II"/>
    <property type="match status" value="1"/>
</dbReference>
<dbReference type="RefSeq" id="WP_269579985.1">
    <property type="nucleotide sequence ID" value="NZ_CP114588.1"/>
</dbReference>
<dbReference type="PANTHER" id="PTHR30290">
    <property type="entry name" value="PERIPLASMIC BINDING COMPONENT OF ABC TRANSPORTER"/>
    <property type="match status" value="1"/>
</dbReference>
<accession>A0AA47KMX1</accession>
<feature type="domain" description="Solute-binding protein family 5" evidence="2">
    <location>
        <begin position="77"/>
        <end position="456"/>
    </location>
</feature>
<dbReference type="AlphaFoldDB" id="A0AA47KMX1"/>
<dbReference type="PROSITE" id="PS51257">
    <property type="entry name" value="PROKAR_LIPOPROTEIN"/>
    <property type="match status" value="1"/>
</dbReference>
<dbReference type="GO" id="GO:0030288">
    <property type="term" value="C:outer membrane-bounded periplasmic space"/>
    <property type="evidence" value="ECO:0007669"/>
    <property type="project" value="UniProtKB-ARBA"/>
</dbReference>
<name>A0AA47KMX1_9GAMM</name>